<dbReference type="Gene3D" id="1.20.120.530">
    <property type="entry name" value="GntR ligand-binding domain-like"/>
    <property type="match status" value="1"/>
</dbReference>
<reference evidence="6 7" key="1">
    <citation type="submission" date="2020-08" db="EMBL/GenBank/DDBJ databases">
        <title>Genomic Encyclopedia of Type Strains, Phase IV (KMG-IV): sequencing the most valuable type-strain genomes for metagenomic binning, comparative biology and taxonomic classification.</title>
        <authorList>
            <person name="Goeker M."/>
        </authorList>
    </citation>
    <scope>NUCLEOTIDE SEQUENCE [LARGE SCALE GENOMIC DNA]</scope>
    <source>
        <strain evidence="6 7">DSM 21793</strain>
    </source>
</reference>
<name>A0A840A140_9CAUL</name>
<evidence type="ECO:0000256" key="2">
    <source>
        <dbReference type="ARBA" id="ARBA00023125"/>
    </source>
</evidence>
<evidence type="ECO:0000259" key="5">
    <source>
        <dbReference type="PROSITE" id="PS50949"/>
    </source>
</evidence>
<dbReference type="InterPro" id="IPR008920">
    <property type="entry name" value="TF_FadR/GntR_C"/>
</dbReference>
<keyword evidence="2 6" id="KW-0238">DNA-binding</keyword>
<protein>
    <submittedName>
        <fullName evidence="6">DNA-binding GntR family transcriptional regulator</fullName>
    </submittedName>
</protein>
<dbReference type="InterPro" id="IPR036390">
    <property type="entry name" value="WH_DNA-bd_sf"/>
</dbReference>
<comment type="caution">
    <text evidence="6">The sequence shown here is derived from an EMBL/GenBank/DDBJ whole genome shotgun (WGS) entry which is preliminary data.</text>
</comment>
<feature type="compositionally biased region" description="Basic and acidic residues" evidence="4">
    <location>
        <begin position="232"/>
        <end position="245"/>
    </location>
</feature>
<dbReference type="SMART" id="SM00345">
    <property type="entry name" value="HTH_GNTR"/>
    <property type="match status" value="1"/>
</dbReference>
<dbReference type="PROSITE" id="PS50949">
    <property type="entry name" value="HTH_GNTR"/>
    <property type="match status" value="1"/>
</dbReference>
<evidence type="ECO:0000256" key="1">
    <source>
        <dbReference type="ARBA" id="ARBA00023015"/>
    </source>
</evidence>
<keyword evidence="7" id="KW-1185">Reference proteome</keyword>
<dbReference type="InterPro" id="IPR036388">
    <property type="entry name" value="WH-like_DNA-bd_sf"/>
</dbReference>
<dbReference type="SMART" id="SM00895">
    <property type="entry name" value="FCD"/>
    <property type="match status" value="1"/>
</dbReference>
<dbReference type="Pfam" id="PF07729">
    <property type="entry name" value="FCD"/>
    <property type="match status" value="1"/>
</dbReference>
<dbReference type="Pfam" id="PF00392">
    <property type="entry name" value="GntR"/>
    <property type="match status" value="1"/>
</dbReference>
<feature type="region of interest" description="Disordered" evidence="4">
    <location>
        <begin position="220"/>
        <end position="245"/>
    </location>
</feature>
<organism evidence="6 7">
    <name type="scientific">Phenylobacterium haematophilum</name>
    <dbReference type="NCBI Taxonomy" id="98513"/>
    <lineage>
        <taxon>Bacteria</taxon>
        <taxon>Pseudomonadati</taxon>
        <taxon>Pseudomonadota</taxon>
        <taxon>Alphaproteobacteria</taxon>
        <taxon>Caulobacterales</taxon>
        <taxon>Caulobacteraceae</taxon>
        <taxon>Phenylobacterium</taxon>
    </lineage>
</organism>
<gene>
    <name evidence="6" type="ORF">GGQ61_003371</name>
</gene>
<dbReference type="GO" id="GO:0003700">
    <property type="term" value="F:DNA-binding transcription factor activity"/>
    <property type="evidence" value="ECO:0007669"/>
    <property type="project" value="InterPro"/>
</dbReference>
<dbReference type="PANTHER" id="PTHR43537:SF5">
    <property type="entry name" value="UXU OPERON TRANSCRIPTIONAL REGULATOR"/>
    <property type="match status" value="1"/>
</dbReference>
<dbReference type="RefSeq" id="WP_183775290.1">
    <property type="nucleotide sequence ID" value="NZ_JACIDK010000005.1"/>
</dbReference>
<dbReference type="CDD" id="cd07377">
    <property type="entry name" value="WHTH_GntR"/>
    <property type="match status" value="1"/>
</dbReference>
<dbReference type="PANTHER" id="PTHR43537">
    <property type="entry name" value="TRANSCRIPTIONAL REGULATOR, GNTR FAMILY"/>
    <property type="match status" value="1"/>
</dbReference>
<evidence type="ECO:0000256" key="3">
    <source>
        <dbReference type="ARBA" id="ARBA00023163"/>
    </source>
</evidence>
<proteinExistence type="predicted"/>
<keyword evidence="1" id="KW-0805">Transcription regulation</keyword>
<dbReference type="AlphaFoldDB" id="A0A840A140"/>
<dbReference type="PRINTS" id="PR00035">
    <property type="entry name" value="HTHGNTR"/>
</dbReference>
<evidence type="ECO:0000256" key="4">
    <source>
        <dbReference type="SAM" id="MobiDB-lite"/>
    </source>
</evidence>
<dbReference type="Gene3D" id="1.10.10.10">
    <property type="entry name" value="Winged helix-like DNA-binding domain superfamily/Winged helix DNA-binding domain"/>
    <property type="match status" value="1"/>
</dbReference>
<dbReference type="SUPFAM" id="SSF46785">
    <property type="entry name" value="Winged helix' DNA-binding domain"/>
    <property type="match status" value="1"/>
</dbReference>
<sequence>MDGDFPLGDPHGATPTTLKSHILRLLRQAILSGRYPPGSRLNESQLAREFSISRIPIREALMQLQESGLVTNHARRGMFVTRLTDEDVQRINSIRVVLEAEALRLCRANMTKAAAARLSAMVAQMEAWEVGDRPAGATTDFEFHREIWALSGNPYLARTLDSLCTVLFAHAAQDRGETIKWRLNRHRGLLDVVLGRTNVSPEDAVIAHLRVSYDEPEKFSSYAATQRTDAPAVDRSRPKRRTEAR</sequence>
<dbReference type="GO" id="GO:0003677">
    <property type="term" value="F:DNA binding"/>
    <property type="evidence" value="ECO:0007669"/>
    <property type="project" value="UniProtKB-KW"/>
</dbReference>
<feature type="domain" description="HTH gntR-type" evidence="5">
    <location>
        <begin position="16"/>
        <end position="83"/>
    </location>
</feature>
<dbReference type="Proteomes" id="UP000530564">
    <property type="component" value="Unassembled WGS sequence"/>
</dbReference>
<dbReference type="InterPro" id="IPR011711">
    <property type="entry name" value="GntR_C"/>
</dbReference>
<evidence type="ECO:0000313" key="7">
    <source>
        <dbReference type="Proteomes" id="UP000530564"/>
    </source>
</evidence>
<evidence type="ECO:0000313" key="6">
    <source>
        <dbReference type="EMBL" id="MBB3892635.1"/>
    </source>
</evidence>
<accession>A0A840A140</accession>
<dbReference type="InterPro" id="IPR000524">
    <property type="entry name" value="Tscrpt_reg_HTH_GntR"/>
</dbReference>
<dbReference type="EMBL" id="JACIDK010000005">
    <property type="protein sequence ID" value="MBB3892635.1"/>
    <property type="molecule type" value="Genomic_DNA"/>
</dbReference>
<keyword evidence="3" id="KW-0804">Transcription</keyword>
<dbReference type="SUPFAM" id="SSF48008">
    <property type="entry name" value="GntR ligand-binding domain-like"/>
    <property type="match status" value="1"/>
</dbReference>